<name>A0A2N9HC06_FAGSY</name>
<evidence type="ECO:0000313" key="1">
    <source>
        <dbReference type="EMBL" id="SPD09438.1"/>
    </source>
</evidence>
<dbReference type="InterPro" id="IPR002110">
    <property type="entry name" value="Ankyrin_rpt"/>
</dbReference>
<dbReference type="AlphaFoldDB" id="A0A2N9HC06"/>
<gene>
    <name evidence="1" type="ORF">FSB_LOCUS37320</name>
</gene>
<proteinExistence type="predicted"/>
<dbReference type="EMBL" id="OIVN01003200">
    <property type="protein sequence ID" value="SPD09438.1"/>
    <property type="molecule type" value="Genomic_DNA"/>
</dbReference>
<accession>A0A2N9HC06</accession>
<dbReference type="InterPro" id="IPR036770">
    <property type="entry name" value="Ankyrin_rpt-contain_sf"/>
</dbReference>
<protein>
    <submittedName>
        <fullName evidence="1">Uncharacterized protein</fullName>
    </submittedName>
</protein>
<dbReference type="SMART" id="SM00248">
    <property type="entry name" value="ANK"/>
    <property type="match status" value="6"/>
</dbReference>
<reference evidence="1" key="1">
    <citation type="submission" date="2018-02" db="EMBL/GenBank/DDBJ databases">
        <authorList>
            <person name="Cohen D.B."/>
            <person name="Kent A.D."/>
        </authorList>
    </citation>
    <scope>NUCLEOTIDE SEQUENCE</scope>
</reference>
<dbReference type="PANTHER" id="PTHR24177:SF314">
    <property type="entry name" value="PROTEIN ACCELERATED CELL DEATH 6-LIKE ISOFORM X1"/>
    <property type="match status" value="1"/>
</dbReference>
<dbReference type="PANTHER" id="PTHR24177">
    <property type="entry name" value="CASKIN"/>
    <property type="match status" value="1"/>
</dbReference>
<organism evidence="1">
    <name type="scientific">Fagus sylvatica</name>
    <name type="common">Beechnut</name>
    <dbReference type="NCBI Taxonomy" id="28930"/>
    <lineage>
        <taxon>Eukaryota</taxon>
        <taxon>Viridiplantae</taxon>
        <taxon>Streptophyta</taxon>
        <taxon>Embryophyta</taxon>
        <taxon>Tracheophyta</taxon>
        <taxon>Spermatophyta</taxon>
        <taxon>Magnoliopsida</taxon>
        <taxon>eudicotyledons</taxon>
        <taxon>Gunneridae</taxon>
        <taxon>Pentapetalae</taxon>
        <taxon>rosids</taxon>
        <taxon>fabids</taxon>
        <taxon>Fagales</taxon>
        <taxon>Fagaceae</taxon>
        <taxon>Fagus</taxon>
    </lineage>
</organism>
<dbReference type="GO" id="GO:0016020">
    <property type="term" value="C:membrane"/>
    <property type="evidence" value="ECO:0007669"/>
    <property type="project" value="TreeGrafter"/>
</dbReference>
<dbReference type="Gene3D" id="1.25.40.20">
    <property type="entry name" value="Ankyrin repeat-containing domain"/>
    <property type="match status" value="2"/>
</dbReference>
<dbReference type="SUPFAM" id="SSF48403">
    <property type="entry name" value="Ankyrin repeat"/>
    <property type="match status" value="1"/>
</dbReference>
<sequence length="403" mass="46213">MKQLCEDVDEHGLHILTIHDDTVLQAATYAKTPDLVLRLLEDLPDRHLDKLTRQNHVGNTILHETAISNKSLEVAKKLLETALFRTARYGKVKIFEFLAKKISGYDEENQRQFLQRRDKTTILHIAILANHFELALQIAIKFGQLVGEQDADGMTALQLLSCNREAFQRADVLNYVSSAKREAARKQEQKYKSALQLAKFLIKRDTSWETTYPGIDQSKPVLHKFGGSATIEKRVEEAPMSSSGTEEGATKAPLFLATRSGYVEIVQEILTLYPQAVEHIDERGRNILHIAIKYRQLKIFKLVTEIDLSLMRLVRKLDNEGNSILHTVGKKNKEYVPNKMQGPVRELQDELLWFERVKNVTPPHFIDHRNNQKLTAVRLFDSSNQELLQKAVEWIVEDTVKMQ</sequence>